<dbReference type="EMBL" id="LBTF01000008">
    <property type="protein sequence ID" value="KKQ35670.1"/>
    <property type="molecule type" value="Genomic_DNA"/>
</dbReference>
<dbReference type="AlphaFoldDB" id="A0A0G0HAY5"/>
<protein>
    <submittedName>
        <fullName evidence="2">Uncharacterized protein</fullName>
    </submittedName>
</protein>
<feature type="region of interest" description="Disordered" evidence="1">
    <location>
        <begin position="1"/>
        <end position="24"/>
    </location>
</feature>
<reference evidence="2 3" key="1">
    <citation type="journal article" date="2015" name="Nature">
        <title>rRNA introns, odd ribosomes, and small enigmatic genomes across a large radiation of phyla.</title>
        <authorList>
            <person name="Brown C.T."/>
            <person name="Hug L.A."/>
            <person name="Thomas B.C."/>
            <person name="Sharon I."/>
            <person name="Castelle C.J."/>
            <person name="Singh A."/>
            <person name="Wilkins M.J."/>
            <person name="Williams K.H."/>
            <person name="Banfield J.F."/>
        </authorList>
    </citation>
    <scope>NUCLEOTIDE SEQUENCE [LARGE SCALE GENOMIC DNA]</scope>
</reference>
<comment type="caution">
    <text evidence="2">The sequence shown here is derived from an EMBL/GenBank/DDBJ whole genome shotgun (WGS) entry which is preliminary data.</text>
</comment>
<organism evidence="2 3">
    <name type="scientific">Candidatus Nomurabacteria bacterium GW2011_GWB1_37_5</name>
    <dbReference type="NCBI Taxonomy" id="1618742"/>
    <lineage>
        <taxon>Bacteria</taxon>
        <taxon>Candidatus Nomuraibacteriota</taxon>
    </lineage>
</organism>
<gene>
    <name evidence="2" type="ORF">US50_C0008G0011</name>
</gene>
<evidence type="ECO:0000313" key="2">
    <source>
        <dbReference type="EMBL" id="KKQ35670.1"/>
    </source>
</evidence>
<evidence type="ECO:0000313" key="3">
    <source>
        <dbReference type="Proteomes" id="UP000033876"/>
    </source>
</evidence>
<sequence>MEVEPQSFTFSGRGRSSDSAESCRAVSIGARPEVRPLGVNPGVEENFNFDYPDK</sequence>
<accession>A0A0G0HAY5</accession>
<evidence type="ECO:0000256" key="1">
    <source>
        <dbReference type="SAM" id="MobiDB-lite"/>
    </source>
</evidence>
<name>A0A0G0HAY5_9BACT</name>
<proteinExistence type="predicted"/>
<dbReference type="Proteomes" id="UP000033876">
    <property type="component" value="Unassembled WGS sequence"/>
</dbReference>
<feature type="compositionally biased region" description="Polar residues" evidence="1">
    <location>
        <begin position="1"/>
        <end position="10"/>
    </location>
</feature>